<accession>A0A0R3SKM5</accession>
<proteinExistence type="predicted"/>
<sequence length="217" mass="25898">LKEINASILKHIVLGQPKIPDFITYIDASLFQSIMNLYGQRDHDDYHHKLPDYPYHQEQRYRRFPHWPYEYHYPQHYEWPQQEEWYLSDYFPNHQPADSLERPHYGDTERIKELIKILPNIRPELADALYMQDASLIKYIIFPRSNFAQISTNSYPWTLECGFKIVTSSTRLLELKEILPPPKRTTKTTTKPILKPTIKHTTTITSNPILIKTEILF</sequence>
<evidence type="ECO:0000313" key="1">
    <source>
        <dbReference type="WBParaSite" id="HDID_0000549001-mRNA-1"/>
    </source>
</evidence>
<dbReference type="WBParaSite" id="HDID_0000549001-mRNA-1">
    <property type="protein sequence ID" value="HDID_0000549001-mRNA-1"/>
    <property type="gene ID" value="HDID_0000549001"/>
</dbReference>
<name>A0A0R3SKM5_HYMDI</name>
<dbReference type="AlphaFoldDB" id="A0A0R3SKM5"/>
<reference evidence="1" key="1">
    <citation type="submission" date="2017-02" db="UniProtKB">
        <authorList>
            <consortium name="WormBaseParasite"/>
        </authorList>
    </citation>
    <scope>IDENTIFICATION</scope>
</reference>
<protein>
    <submittedName>
        <fullName evidence="1">Uncharacterized protein</fullName>
    </submittedName>
</protein>
<organism evidence="1">
    <name type="scientific">Hymenolepis diminuta</name>
    <name type="common">Rat tapeworm</name>
    <dbReference type="NCBI Taxonomy" id="6216"/>
    <lineage>
        <taxon>Eukaryota</taxon>
        <taxon>Metazoa</taxon>
        <taxon>Spiralia</taxon>
        <taxon>Lophotrochozoa</taxon>
        <taxon>Platyhelminthes</taxon>
        <taxon>Cestoda</taxon>
        <taxon>Eucestoda</taxon>
        <taxon>Cyclophyllidea</taxon>
        <taxon>Hymenolepididae</taxon>
        <taxon>Hymenolepis</taxon>
    </lineage>
</organism>